<proteinExistence type="predicted"/>
<feature type="transmembrane region" description="Helical" evidence="6">
    <location>
        <begin position="173"/>
        <end position="194"/>
    </location>
</feature>
<feature type="transmembrane region" description="Helical" evidence="6">
    <location>
        <begin position="117"/>
        <end position="138"/>
    </location>
</feature>
<evidence type="ECO:0000256" key="2">
    <source>
        <dbReference type="ARBA" id="ARBA00023015"/>
    </source>
</evidence>
<evidence type="ECO:0000259" key="7">
    <source>
        <dbReference type="PROSITE" id="PS51032"/>
    </source>
</evidence>
<reference evidence="9" key="1">
    <citation type="journal article" date="2017" name="Front. Plant Sci.">
        <title>Climate Clever Clovers: New Paradigm to Reduce the Environmental Footprint of Ruminants by Breeding Low Methanogenic Forages Utilizing Haplotype Variation.</title>
        <authorList>
            <person name="Kaur P."/>
            <person name="Appels R."/>
            <person name="Bayer P.E."/>
            <person name="Keeble-Gagnere G."/>
            <person name="Wang J."/>
            <person name="Hirakawa H."/>
            <person name="Shirasawa K."/>
            <person name="Vercoe P."/>
            <person name="Stefanova K."/>
            <person name="Durmic Z."/>
            <person name="Nichols P."/>
            <person name="Revell C."/>
            <person name="Isobe S.N."/>
            <person name="Edwards D."/>
            <person name="Erskine W."/>
        </authorList>
    </citation>
    <scope>NUCLEOTIDE SEQUENCE [LARGE SCALE GENOMIC DNA]</scope>
    <source>
        <strain evidence="9">cv. Daliak</strain>
    </source>
</reference>
<evidence type="ECO:0000256" key="1">
    <source>
        <dbReference type="ARBA" id="ARBA00004123"/>
    </source>
</evidence>
<dbReference type="GO" id="GO:0003677">
    <property type="term" value="F:DNA binding"/>
    <property type="evidence" value="ECO:0007669"/>
    <property type="project" value="UniProtKB-KW"/>
</dbReference>
<dbReference type="Proteomes" id="UP000242715">
    <property type="component" value="Unassembled WGS sequence"/>
</dbReference>
<dbReference type="PROSITE" id="PS51032">
    <property type="entry name" value="AP2_ERF"/>
    <property type="match status" value="1"/>
</dbReference>
<feature type="transmembrane region" description="Helical" evidence="6">
    <location>
        <begin position="150"/>
        <end position="167"/>
    </location>
</feature>
<keyword evidence="2" id="KW-0805">Transcription regulation</keyword>
<dbReference type="PANTHER" id="PTHR32467:SF32">
    <property type="entry name" value="AP2-LIKE ETHYLENE-RESPONSIVE TRANSCRIPTION FACTOR SMOS1"/>
    <property type="match status" value="1"/>
</dbReference>
<dbReference type="GO" id="GO:0005634">
    <property type="term" value="C:nucleus"/>
    <property type="evidence" value="ECO:0007669"/>
    <property type="project" value="UniProtKB-SubCell"/>
</dbReference>
<dbReference type="Gene3D" id="3.30.730.10">
    <property type="entry name" value="AP2/ERF domain"/>
    <property type="match status" value="1"/>
</dbReference>
<dbReference type="InterPro" id="IPR016177">
    <property type="entry name" value="DNA-bd_dom_sf"/>
</dbReference>
<evidence type="ECO:0000256" key="6">
    <source>
        <dbReference type="SAM" id="Phobius"/>
    </source>
</evidence>
<keyword evidence="6" id="KW-0472">Membrane</keyword>
<protein>
    <recommendedName>
        <fullName evidence="7">AP2/ERF domain-containing protein</fullName>
    </recommendedName>
</protein>
<dbReference type="GO" id="GO:0003700">
    <property type="term" value="F:DNA-binding transcription factor activity"/>
    <property type="evidence" value="ECO:0007669"/>
    <property type="project" value="InterPro"/>
</dbReference>
<keyword evidence="4" id="KW-0804">Transcription</keyword>
<evidence type="ECO:0000256" key="5">
    <source>
        <dbReference type="ARBA" id="ARBA00023242"/>
    </source>
</evidence>
<dbReference type="InterPro" id="IPR001471">
    <property type="entry name" value="AP2/ERF_dom"/>
</dbReference>
<keyword evidence="6" id="KW-1133">Transmembrane helix</keyword>
<dbReference type="PANTHER" id="PTHR32467">
    <property type="entry name" value="AP2-LIKE ETHYLENE-RESPONSIVE TRANSCRIPTION FACTOR"/>
    <property type="match status" value="1"/>
</dbReference>
<evidence type="ECO:0000256" key="4">
    <source>
        <dbReference type="ARBA" id="ARBA00023163"/>
    </source>
</evidence>
<dbReference type="SUPFAM" id="SSF54171">
    <property type="entry name" value="DNA-binding domain"/>
    <property type="match status" value="1"/>
</dbReference>
<keyword evidence="9" id="KW-1185">Reference proteome</keyword>
<keyword evidence="5" id="KW-0539">Nucleus</keyword>
<keyword evidence="3" id="KW-0238">DNA-binding</keyword>
<accession>A0A2Z6N326</accession>
<gene>
    <name evidence="8" type="ORF">TSUD_61880</name>
</gene>
<sequence>MAVYLGAYDDEEAAARAYDLAALKYWGPGTLINFPVKVDVTEGSDKLAEAPWKLLALDNMGFVAHIVSLWVQLCYKYQLLVFLPDLIPWGVSYPTYLCIQANLVAAQFVTEIGWNEFAISMFSLGMTHYLILFVMLYQRLTGAFLVSSKMLFFLFVPFYFSACAEYAHEVKSLMASGLMLLIYVLQQGWIVDYASRMLTVKKQPVVTEQKLDPHYQMQKGFNVKIELLAAVLSPMLDQRILHERIPTKEALWHRGVITDPHQ</sequence>
<dbReference type="OrthoDB" id="5351233at2759"/>
<dbReference type="EMBL" id="DF973710">
    <property type="protein sequence ID" value="GAU38326.1"/>
    <property type="molecule type" value="Genomic_DNA"/>
</dbReference>
<evidence type="ECO:0000256" key="3">
    <source>
        <dbReference type="ARBA" id="ARBA00023125"/>
    </source>
</evidence>
<dbReference type="AlphaFoldDB" id="A0A2Z6N326"/>
<dbReference type="InterPro" id="IPR036955">
    <property type="entry name" value="AP2/ERF_dom_sf"/>
</dbReference>
<evidence type="ECO:0000313" key="9">
    <source>
        <dbReference type="Proteomes" id="UP000242715"/>
    </source>
</evidence>
<evidence type="ECO:0000313" key="8">
    <source>
        <dbReference type="EMBL" id="GAU38326.1"/>
    </source>
</evidence>
<keyword evidence="6" id="KW-0812">Transmembrane</keyword>
<name>A0A2Z6N326_TRISU</name>
<organism evidence="8 9">
    <name type="scientific">Trifolium subterraneum</name>
    <name type="common">Subterranean clover</name>
    <dbReference type="NCBI Taxonomy" id="3900"/>
    <lineage>
        <taxon>Eukaryota</taxon>
        <taxon>Viridiplantae</taxon>
        <taxon>Streptophyta</taxon>
        <taxon>Embryophyta</taxon>
        <taxon>Tracheophyta</taxon>
        <taxon>Spermatophyta</taxon>
        <taxon>Magnoliopsida</taxon>
        <taxon>eudicotyledons</taxon>
        <taxon>Gunneridae</taxon>
        <taxon>Pentapetalae</taxon>
        <taxon>rosids</taxon>
        <taxon>fabids</taxon>
        <taxon>Fabales</taxon>
        <taxon>Fabaceae</taxon>
        <taxon>Papilionoideae</taxon>
        <taxon>50 kb inversion clade</taxon>
        <taxon>NPAAA clade</taxon>
        <taxon>Hologalegina</taxon>
        <taxon>IRL clade</taxon>
        <taxon>Trifolieae</taxon>
        <taxon>Trifolium</taxon>
    </lineage>
</organism>
<feature type="domain" description="AP2/ERF" evidence="7">
    <location>
        <begin position="1"/>
        <end position="35"/>
    </location>
</feature>
<comment type="subcellular location">
    <subcellularLocation>
        <location evidence="1">Nucleus</location>
    </subcellularLocation>
</comment>